<gene>
    <name evidence="1" type="ORF">CO003_00165</name>
</gene>
<protein>
    <submittedName>
        <fullName evidence="1">Uncharacterized protein</fullName>
    </submittedName>
</protein>
<name>A0A2M7IEH7_9BACT</name>
<accession>A0A2M7IEH7</accession>
<dbReference type="Proteomes" id="UP000231673">
    <property type="component" value="Unassembled WGS sequence"/>
</dbReference>
<evidence type="ECO:0000313" key="1">
    <source>
        <dbReference type="EMBL" id="PIW74913.1"/>
    </source>
</evidence>
<dbReference type="EMBL" id="PFGW01000003">
    <property type="protein sequence ID" value="PIW74913.1"/>
    <property type="molecule type" value="Genomic_DNA"/>
</dbReference>
<dbReference type="AlphaFoldDB" id="A0A2M7IEH7"/>
<evidence type="ECO:0000313" key="2">
    <source>
        <dbReference type="Proteomes" id="UP000231673"/>
    </source>
</evidence>
<proteinExistence type="predicted"/>
<sequence>MVFAVTYACFLNREKAFVMFLGENLLLFLKPERKAKNIYEAVFNKVSFKKSCWDSFQQDFIFETKELFIFL</sequence>
<comment type="caution">
    <text evidence="1">The sequence shown here is derived from an EMBL/GenBank/DDBJ whole genome shotgun (WGS) entry which is preliminary data.</text>
</comment>
<reference evidence="2" key="1">
    <citation type="submission" date="2017-09" db="EMBL/GenBank/DDBJ databases">
        <title>Depth-based differentiation of microbial function through sediment-hosted aquifers and enrichment of novel symbionts in the deep terrestrial subsurface.</title>
        <authorList>
            <person name="Probst A.J."/>
            <person name="Ladd B."/>
            <person name="Jarett J.K."/>
            <person name="Geller-Mcgrath D.E."/>
            <person name="Sieber C.M.K."/>
            <person name="Emerson J.B."/>
            <person name="Anantharaman K."/>
            <person name="Thomas B.C."/>
            <person name="Malmstrom R."/>
            <person name="Stieglmeier M."/>
            <person name="Klingl A."/>
            <person name="Woyke T."/>
            <person name="Ryan C.M."/>
            <person name="Banfield J.F."/>
        </authorList>
    </citation>
    <scope>NUCLEOTIDE SEQUENCE [LARGE SCALE GENOMIC DNA]</scope>
</reference>
<organism evidence="1 2">
    <name type="scientific">Candidatus Portnoybacteria bacterium CG_4_8_14_3_um_filter_44_15</name>
    <dbReference type="NCBI Taxonomy" id="1974803"/>
    <lineage>
        <taxon>Bacteria</taxon>
        <taxon>Candidatus Portnoyibacteriota</taxon>
    </lineage>
</organism>